<dbReference type="GO" id="GO:0000463">
    <property type="term" value="P:maturation of LSU-rRNA from tricistronic rRNA transcript (SSU-rRNA, 5.8S rRNA, LSU-rRNA)"/>
    <property type="evidence" value="ECO:0007669"/>
    <property type="project" value="TreeGrafter"/>
</dbReference>
<proteinExistence type="predicted"/>
<comment type="caution">
    <text evidence="3">The sequence shown here is derived from an EMBL/GenBank/DDBJ whole genome shotgun (WGS) entry which is preliminary data.</text>
</comment>
<feature type="compositionally biased region" description="Acidic residues" evidence="1">
    <location>
        <begin position="91"/>
        <end position="100"/>
    </location>
</feature>
<dbReference type="GO" id="GO:0005730">
    <property type="term" value="C:nucleolus"/>
    <property type="evidence" value="ECO:0007669"/>
    <property type="project" value="TreeGrafter"/>
</dbReference>
<evidence type="ECO:0000259" key="2">
    <source>
        <dbReference type="Pfam" id="PF16201"/>
    </source>
</evidence>
<evidence type="ECO:0000313" key="4">
    <source>
        <dbReference type="Proteomes" id="UP000823749"/>
    </source>
</evidence>
<dbReference type="InterPro" id="IPR039844">
    <property type="entry name" value="URB1"/>
</dbReference>
<dbReference type="EMBL" id="JACTNZ010000009">
    <property type="protein sequence ID" value="KAG5532321.1"/>
    <property type="molecule type" value="Genomic_DNA"/>
</dbReference>
<gene>
    <name evidence="3" type="ORF">RHGRI_026825</name>
</gene>
<dbReference type="PANTHER" id="PTHR13500:SF0">
    <property type="entry name" value="NUCLEOLAR PRE-RIBOSOMAL-ASSOCIATED PROTEIN 1"/>
    <property type="match status" value="1"/>
</dbReference>
<feature type="region of interest" description="Disordered" evidence="1">
    <location>
        <begin position="91"/>
        <end position="121"/>
    </location>
</feature>
<organism evidence="3 4">
    <name type="scientific">Rhododendron griersonianum</name>
    <dbReference type="NCBI Taxonomy" id="479676"/>
    <lineage>
        <taxon>Eukaryota</taxon>
        <taxon>Viridiplantae</taxon>
        <taxon>Streptophyta</taxon>
        <taxon>Embryophyta</taxon>
        <taxon>Tracheophyta</taxon>
        <taxon>Spermatophyta</taxon>
        <taxon>Magnoliopsida</taxon>
        <taxon>eudicotyledons</taxon>
        <taxon>Gunneridae</taxon>
        <taxon>Pentapetalae</taxon>
        <taxon>asterids</taxon>
        <taxon>Ericales</taxon>
        <taxon>Ericaceae</taxon>
        <taxon>Ericoideae</taxon>
        <taxon>Rhodoreae</taxon>
        <taxon>Rhododendron</taxon>
    </lineage>
</organism>
<evidence type="ECO:0000256" key="1">
    <source>
        <dbReference type="SAM" id="MobiDB-lite"/>
    </source>
</evidence>
<feature type="domain" description="URB1 C-terminal" evidence="2">
    <location>
        <begin position="38"/>
        <end position="88"/>
    </location>
</feature>
<dbReference type="PANTHER" id="PTHR13500">
    <property type="entry name" value="NUCLEOLAR PRERIBOSOMAL-ASSOCIATED PROTEIN 1"/>
    <property type="match status" value="1"/>
</dbReference>
<evidence type="ECO:0000313" key="3">
    <source>
        <dbReference type="EMBL" id="KAG5532321.1"/>
    </source>
</evidence>
<accession>A0AAV6IU21</accession>
<dbReference type="InterPro" id="IPR032436">
    <property type="entry name" value="URB1_C"/>
</dbReference>
<reference evidence="3" key="1">
    <citation type="submission" date="2020-08" db="EMBL/GenBank/DDBJ databases">
        <title>Plant Genome Project.</title>
        <authorList>
            <person name="Zhang R.-G."/>
        </authorList>
    </citation>
    <scope>NUCLEOTIDE SEQUENCE</scope>
    <source>
        <strain evidence="3">WSP0</strain>
        <tissue evidence="3">Leaf</tissue>
    </source>
</reference>
<sequence length="121" mass="13997">MRLRFSLTYLQNGIEDAWQRIPSITAKFVAEASVILDRLWILRLLYAGLDSDDDAQIYIRNNILEILLGFYASPLSDIESKELNLQVWFTEEEEGGEKEEEENKREKKKKGRGKTSGTWVG</sequence>
<dbReference type="Pfam" id="PF16201">
    <property type="entry name" value="NopRA1"/>
    <property type="match status" value="1"/>
</dbReference>
<name>A0AAV6IU21_9ERIC</name>
<keyword evidence="4" id="KW-1185">Reference proteome</keyword>
<dbReference type="GO" id="GO:0000466">
    <property type="term" value="P:maturation of 5.8S rRNA from tricistronic rRNA transcript (SSU-rRNA, 5.8S rRNA, LSU-rRNA)"/>
    <property type="evidence" value="ECO:0007669"/>
    <property type="project" value="TreeGrafter"/>
</dbReference>
<dbReference type="AlphaFoldDB" id="A0AAV6IU21"/>
<protein>
    <recommendedName>
        <fullName evidence="2">URB1 C-terminal domain-containing protein</fullName>
    </recommendedName>
</protein>
<dbReference type="Proteomes" id="UP000823749">
    <property type="component" value="Chromosome 9"/>
</dbReference>